<dbReference type="EMBL" id="VOHS01000030">
    <property type="protein sequence ID" value="TWV97364.1"/>
    <property type="molecule type" value="Genomic_DNA"/>
</dbReference>
<dbReference type="Proteomes" id="UP000318815">
    <property type="component" value="Unassembled WGS sequence"/>
</dbReference>
<dbReference type="OrthoDB" id="9767116at2"/>
<name>A0A5C6LSE3_9BACT</name>
<protein>
    <recommendedName>
        <fullName evidence="1">Bacterial alpha-2-macroglobulin MG10 domain-containing protein</fullName>
    </recommendedName>
</protein>
<organism evidence="2 3">
    <name type="scientific">Chitinophaga pinensis</name>
    <dbReference type="NCBI Taxonomy" id="79329"/>
    <lineage>
        <taxon>Bacteria</taxon>
        <taxon>Pseudomonadati</taxon>
        <taxon>Bacteroidota</taxon>
        <taxon>Chitinophagia</taxon>
        <taxon>Chitinophagales</taxon>
        <taxon>Chitinophagaceae</taxon>
        <taxon>Chitinophaga</taxon>
    </lineage>
</organism>
<evidence type="ECO:0000313" key="3">
    <source>
        <dbReference type="Proteomes" id="UP000318815"/>
    </source>
</evidence>
<sequence length="233" mass="26443">MYKILRKAGGQEALLQSIRGYFLEQRKAGYWRNTYESAQILETILPDILQEEAQSAATIHINGRKITQFPYTDTLTADNIVISKQGKTPVYFTAYQQFINHAPEKISGLFDVSSVFSDSNTAIATLEAGKPVTLTVTVNAKKTADYVLVEIPIPAGCSYADKSQQWRNNEVHREHFKEKVSIFCTQLTAGKHTFTISLLPRYTGRYYLNPAKAEMQYFPVFMGREALKQVYIH</sequence>
<dbReference type="Pfam" id="PF17973">
    <property type="entry name" value="bMG10"/>
    <property type="match status" value="1"/>
</dbReference>
<reference evidence="2 3" key="1">
    <citation type="submission" date="2019-08" db="EMBL/GenBank/DDBJ databases">
        <title>Whole genome sequencing of chitin degrading bacteria Chitinophaga pinensis YS16.</title>
        <authorList>
            <person name="Singh R.P."/>
            <person name="Manchanda G."/>
            <person name="Maurya I.K."/>
            <person name="Joshi N.K."/>
            <person name="Srivastava A.K."/>
        </authorList>
    </citation>
    <scope>NUCLEOTIDE SEQUENCE [LARGE SCALE GENOMIC DNA]</scope>
    <source>
        <strain evidence="2 3">YS-16</strain>
    </source>
</reference>
<keyword evidence="3" id="KW-1185">Reference proteome</keyword>
<comment type="caution">
    <text evidence="2">The sequence shown here is derived from an EMBL/GenBank/DDBJ whole genome shotgun (WGS) entry which is preliminary data.</text>
</comment>
<dbReference type="RefSeq" id="WP_146307127.1">
    <property type="nucleotide sequence ID" value="NZ_VOHS01000030.1"/>
</dbReference>
<dbReference type="InterPro" id="IPR041246">
    <property type="entry name" value="Bact_MG10"/>
</dbReference>
<gene>
    <name evidence="2" type="ORF">FEF09_22140</name>
</gene>
<evidence type="ECO:0000259" key="1">
    <source>
        <dbReference type="Pfam" id="PF17973"/>
    </source>
</evidence>
<proteinExistence type="predicted"/>
<feature type="domain" description="Bacterial alpha-2-macroglobulin MG10" evidence="1">
    <location>
        <begin position="121"/>
        <end position="219"/>
    </location>
</feature>
<dbReference type="AlphaFoldDB" id="A0A5C6LSE3"/>
<evidence type="ECO:0000313" key="2">
    <source>
        <dbReference type="EMBL" id="TWV97364.1"/>
    </source>
</evidence>
<accession>A0A5C6LSE3</accession>